<keyword evidence="1" id="KW-0472">Membrane</keyword>
<accession>A0A1G1WES6</accession>
<feature type="transmembrane region" description="Helical" evidence="1">
    <location>
        <begin position="310"/>
        <end position="327"/>
    </location>
</feature>
<feature type="transmembrane region" description="Helical" evidence="1">
    <location>
        <begin position="334"/>
        <end position="350"/>
    </location>
</feature>
<organism evidence="3 4">
    <name type="scientific">Candidatus Woykebacteria bacterium RBG_16_44_10</name>
    <dbReference type="NCBI Taxonomy" id="1802597"/>
    <lineage>
        <taxon>Bacteria</taxon>
        <taxon>Candidatus Woykeibacteriota</taxon>
    </lineage>
</organism>
<feature type="transmembrane region" description="Helical" evidence="1">
    <location>
        <begin position="251"/>
        <end position="273"/>
    </location>
</feature>
<feature type="transmembrane region" description="Helical" evidence="1">
    <location>
        <begin position="130"/>
        <end position="155"/>
    </location>
</feature>
<dbReference type="Proteomes" id="UP000177588">
    <property type="component" value="Unassembled WGS sequence"/>
</dbReference>
<evidence type="ECO:0000256" key="1">
    <source>
        <dbReference type="SAM" id="Phobius"/>
    </source>
</evidence>
<sequence length="491" mass="56451">MFKGLIKTTTRSHLLLFTLIFFFSALFFLKSRILGDPFSYYAWVRSAFFDHNFNFYNEYTTFNIDKNWTAIAWPKELAYTKIGLLNNPFSIGPAIFWTPFVILAFILTSLINILFTILRLPILPNGGYSFYYHFLVSFGNYFLGAIGIFLIYLILTRYFSKSISLLSTFGIAFGSSVFNYLYNEPTSSHVTSIFIISLFYFLFLNLKKNRLRHWLLLGVIGGLIFLVRWQQIIFILPAGWQLARDCQLKNILAFSLGFIPICSLQFLAWYAISGSFFYIPQGSEFVSLTGFLQGTPPNFIKILFSANHGLFYWTPVVMFALLGLIILSLQKVTLARWGLLILILSLIINSNLSDIHGGFSFSARRFTEDSLFLAIGLAGFLEWFKTNLFRMSFILVFSIWNVLLVLQYAAYKIPGWGYLVFPDWVKNQFTAWTHLPYFIGHSALGSNMYYFLKGKGVSFLIFDFIIVLSYLLGLVLFYKLGRNLTKLGNPG</sequence>
<feature type="transmembrane region" description="Helical" evidence="1">
    <location>
        <begin position="94"/>
        <end position="118"/>
    </location>
</feature>
<dbReference type="Pfam" id="PF13231">
    <property type="entry name" value="PMT_2"/>
    <property type="match status" value="1"/>
</dbReference>
<feature type="transmembrane region" description="Helical" evidence="1">
    <location>
        <begin position="162"/>
        <end position="182"/>
    </location>
</feature>
<feature type="transmembrane region" description="Helical" evidence="1">
    <location>
        <begin position="213"/>
        <end position="239"/>
    </location>
</feature>
<evidence type="ECO:0000313" key="4">
    <source>
        <dbReference type="Proteomes" id="UP000177588"/>
    </source>
</evidence>
<evidence type="ECO:0000313" key="3">
    <source>
        <dbReference type="EMBL" id="OGY26205.1"/>
    </source>
</evidence>
<feature type="domain" description="Glycosyltransferase RgtA/B/C/D-like" evidence="2">
    <location>
        <begin position="138"/>
        <end position="238"/>
    </location>
</feature>
<comment type="caution">
    <text evidence="3">The sequence shown here is derived from an EMBL/GenBank/DDBJ whole genome shotgun (WGS) entry which is preliminary data.</text>
</comment>
<keyword evidence="1" id="KW-0812">Transmembrane</keyword>
<keyword evidence="1" id="KW-1133">Transmembrane helix</keyword>
<evidence type="ECO:0000259" key="2">
    <source>
        <dbReference type="Pfam" id="PF13231"/>
    </source>
</evidence>
<dbReference type="AlphaFoldDB" id="A0A1G1WES6"/>
<reference evidence="3 4" key="1">
    <citation type="journal article" date="2016" name="Nat. Commun.">
        <title>Thousands of microbial genomes shed light on interconnected biogeochemical processes in an aquifer system.</title>
        <authorList>
            <person name="Anantharaman K."/>
            <person name="Brown C.T."/>
            <person name="Hug L.A."/>
            <person name="Sharon I."/>
            <person name="Castelle C.J."/>
            <person name="Probst A.J."/>
            <person name="Thomas B.C."/>
            <person name="Singh A."/>
            <person name="Wilkins M.J."/>
            <person name="Karaoz U."/>
            <person name="Brodie E.L."/>
            <person name="Williams K.H."/>
            <person name="Hubbard S.S."/>
            <person name="Banfield J.F."/>
        </authorList>
    </citation>
    <scope>NUCLEOTIDE SEQUENCE [LARGE SCALE GENOMIC DNA]</scope>
</reference>
<dbReference type="InterPro" id="IPR038731">
    <property type="entry name" value="RgtA/B/C-like"/>
</dbReference>
<feature type="transmembrane region" description="Helical" evidence="1">
    <location>
        <begin position="12"/>
        <end position="29"/>
    </location>
</feature>
<feature type="transmembrane region" description="Helical" evidence="1">
    <location>
        <begin position="393"/>
        <end position="411"/>
    </location>
</feature>
<proteinExistence type="predicted"/>
<feature type="transmembrane region" description="Helical" evidence="1">
    <location>
        <begin position="459"/>
        <end position="478"/>
    </location>
</feature>
<name>A0A1G1WES6_9BACT</name>
<gene>
    <name evidence="3" type="ORF">A2Z24_01410</name>
</gene>
<feature type="transmembrane region" description="Helical" evidence="1">
    <location>
        <begin position="188"/>
        <end position="206"/>
    </location>
</feature>
<dbReference type="EMBL" id="MHCT01000013">
    <property type="protein sequence ID" value="OGY26205.1"/>
    <property type="molecule type" value="Genomic_DNA"/>
</dbReference>
<protein>
    <recommendedName>
        <fullName evidence="2">Glycosyltransferase RgtA/B/C/D-like domain-containing protein</fullName>
    </recommendedName>
</protein>
<feature type="transmembrane region" description="Helical" evidence="1">
    <location>
        <begin position="370"/>
        <end position="386"/>
    </location>
</feature>
<dbReference type="STRING" id="1802597.A2Z24_01410"/>